<dbReference type="RefSeq" id="WP_257616850.1">
    <property type="nucleotide sequence ID" value="NZ_NAQA01000006.1"/>
</dbReference>
<evidence type="ECO:0000313" key="2">
    <source>
        <dbReference type="EMBL" id="OQM49866.1"/>
    </source>
</evidence>
<reference evidence="2 3" key="1">
    <citation type="submission" date="2017-03" db="EMBL/GenBank/DDBJ databases">
        <title>Maternal inheritance of bifidobacteria.</title>
        <authorList>
            <person name="Lugli G.A."/>
            <person name="Duranti S."/>
            <person name="Milani C."/>
            <person name="Mancabelli L."/>
        </authorList>
    </citation>
    <scope>NUCLEOTIDE SEQUENCE [LARGE SCALE GENOMIC DNA]</scope>
    <source>
        <strain evidence="2 3">1899B</strain>
    </source>
</reference>
<proteinExistence type="predicted"/>
<comment type="caution">
    <text evidence="2">The sequence shown here is derived from an EMBL/GenBank/DDBJ whole genome shotgun (WGS) entry which is preliminary data.</text>
</comment>
<evidence type="ECO:0000256" key="1">
    <source>
        <dbReference type="SAM" id="MobiDB-lite"/>
    </source>
</evidence>
<evidence type="ECO:0000313" key="3">
    <source>
        <dbReference type="Proteomes" id="UP000192666"/>
    </source>
</evidence>
<dbReference type="Proteomes" id="UP000192666">
    <property type="component" value="Unassembled WGS sequence"/>
</dbReference>
<gene>
    <name evidence="2" type="ORF">B5782_1615</name>
</gene>
<organism evidence="2 3">
    <name type="scientific">Bifidobacterium catenulatum</name>
    <dbReference type="NCBI Taxonomy" id="1686"/>
    <lineage>
        <taxon>Bacteria</taxon>
        <taxon>Bacillati</taxon>
        <taxon>Actinomycetota</taxon>
        <taxon>Actinomycetes</taxon>
        <taxon>Bifidobacteriales</taxon>
        <taxon>Bifidobacteriaceae</taxon>
        <taxon>Bifidobacterium</taxon>
    </lineage>
</organism>
<name>A0A1V8PMI0_9BIFI</name>
<feature type="compositionally biased region" description="Low complexity" evidence="1">
    <location>
        <begin position="570"/>
        <end position="582"/>
    </location>
</feature>
<protein>
    <recommendedName>
        <fullName evidence="4">Tubuliform spidroin</fullName>
    </recommendedName>
</protein>
<dbReference type="EMBL" id="NAQA01000006">
    <property type="protein sequence ID" value="OQM49866.1"/>
    <property type="molecule type" value="Genomic_DNA"/>
</dbReference>
<dbReference type="AlphaFoldDB" id="A0A1V8PMI0"/>
<sequence length="644" mass="66508">MRHALTIHPRDVRRHLSAATAVALVAAIPVAAVDAVNVATFVRQNRQYAVEATQSDVMSAYESIDKPGRLFLTQSGTSASHASQRVPKGTVSMPWKVSATFTLDGPNVSASEISGASGMVGVRIALHAVDADKTADLTPIVAFTIPSRVGNDVTADDGVAVSSDNTSTLVAAAGKPGEDLTFNTYVTANRFSMSSLAVVAVDGDAGQSLPDLTKRAATLVDGLTNVGSQRNRKLISQLEKLRDNEKAIAKQTISTRSKAHEQAFDTYVEAYVGSYTTHLSGSLGNSTQLSAILGTASELNGDTPVAKSVADLANAVNDVSAAYRHIGAADAVDEVIRTIEQRGTSGLVRELGKRAGEERQRGSKDYSVGQSQLSSAMIPYSMDFTDAYTARLKELGATTSTASEYENQAIADVRAGIKGNEKLKTASDKVSAAMTALADASEHIGQAGAFHQIIVRFADQLDSDDETSDANAADGSSVLASMRAVSAGRALCAKAEKSRAKAQRKAERVQAKGDAADSSSLVDDKNAISMDDVMSYAGGLRPSFGAAADATSKNVAKIGGVDGSTKKGDSAASDDGSESAGSMPISGYGLSKGGFAPNNGDLIDETVELAAAAEILDGAMQSGLSAGSAKATGVAQYLLAVPIL</sequence>
<accession>A0A1V8PMI0</accession>
<feature type="region of interest" description="Disordered" evidence="1">
    <location>
        <begin position="557"/>
        <end position="583"/>
    </location>
</feature>
<evidence type="ECO:0008006" key="4">
    <source>
        <dbReference type="Google" id="ProtNLM"/>
    </source>
</evidence>